<gene>
    <name evidence="1" type="ORF">PVAP13_9NG478114</name>
</gene>
<sequence length="71" mass="7884">MLVQRHTATICRLREKRASFFITIGFEFCSAAIKRTGQGYLGIYLAYICLCVLTQIASENNLCGCKSSAQT</sequence>
<organism evidence="1 2">
    <name type="scientific">Panicum virgatum</name>
    <name type="common">Blackwell switchgrass</name>
    <dbReference type="NCBI Taxonomy" id="38727"/>
    <lineage>
        <taxon>Eukaryota</taxon>
        <taxon>Viridiplantae</taxon>
        <taxon>Streptophyta</taxon>
        <taxon>Embryophyta</taxon>
        <taxon>Tracheophyta</taxon>
        <taxon>Spermatophyta</taxon>
        <taxon>Magnoliopsida</taxon>
        <taxon>Liliopsida</taxon>
        <taxon>Poales</taxon>
        <taxon>Poaceae</taxon>
        <taxon>PACMAD clade</taxon>
        <taxon>Panicoideae</taxon>
        <taxon>Panicodae</taxon>
        <taxon>Paniceae</taxon>
        <taxon>Panicinae</taxon>
        <taxon>Panicum</taxon>
        <taxon>Panicum sect. Hiantes</taxon>
    </lineage>
</organism>
<dbReference type="AlphaFoldDB" id="A0A8T0MTM3"/>
<dbReference type="Proteomes" id="UP000823388">
    <property type="component" value="Chromosome 9N"/>
</dbReference>
<accession>A0A8T0MTM3</accession>
<evidence type="ECO:0000313" key="1">
    <source>
        <dbReference type="EMBL" id="KAG2539482.1"/>
    </source>
</evidence>
<evidence type="ECO:0000313" key="2">
    <source>
        <dbReference type="Proteomes" id="UP000823388"/>
    </source>
</evidence>
<dbReference type="EMBL" id="CM029054">
    <property type="protein sequence ID" value="KAG2539482.1"/>
    <property type="molecule type" value="Genomic_DNA"/>
</dbReference>
<reference evidence="1" key="1">
    <citation type="submission" date="2020-05" db="EMBL/GenBank/DDBJ databases">
        <title>WGS assembly of Panicum virgatum.</title>
        <authorList>
            <person name="Lovell J.T."/>
            <person name="Jenkins J."/>
            <person name="Shu S."/>
            <person name="Juenger T.E."/>
            <person name="Schmutz J."/>
        </authorList>
    </citation>
    <scope>NUCLEOTIDE SEQUENCE</scope>
    <source>
        <strain evidence="1">AP13</strain>
    </source>
</reference>
<name>A0A8T0MTM3_PANVG</name>
<keyword evidence="2" id="KW-1185">Reference proteome</keyword>
<proteinExistence type="predicted"/>
<comment type="caution">
    <text evidence="1">The sequence shown here is derived from an EMBL/GenBank/DDBJ whole genome shotgun (WGS) entry which is preliminary data.</text>
</comment>
<protein>
    <submittedName>
        <fullName evidence="1">Uncharacterized protein</fullName>
    </submittedName>
</protein>